<evidence type="ECO:0000313" key="3">
    <source>
        <dbReference type="EMBL" id="CAG8296607.1"/>
    </source>
</evidence>
<dbReference type="Proteomes" id="UP001152646">
    <property type="component" value="Unassembled WGS sequence"/>
</dbReference>
<dbReference type="PANTHER" id="PTHR32361:SF26">
    <property type="entry name" value="FAD-BINDING 8 DOMAIN-CONTAINING PROTEIN-RELATED"/>
    <property type="match status" value="1"/>
</dbReference>
<evidence type="ECO:0008006" key="5">
    <source>
        <dbReference type="Google" id="ProtNLM"/>
    </source>
</evidence>
<name>A0A9W4IJX4_9EURO</name>
<organism evidence="3 4">
    <name type="scientific">Penicillium salamii</name>
    <dbReference type="NCBI Taxonomy" id="1612424"/>
    <lineage>
        <taxon>Eukaryota</taxon>
        <taxon>Fungi</taxon>
        <taxon>Dikarya</taxon>
        <taxon>Ascomycota</taxon>
        <taxon>Pezizomycotina</taxon>
        <taxon>Eurotiomycetes</taxon>
        <taxon>Eurotiomycetidae</taxon>
        <taxon>Eurotiales</taxon>
        <taxon>Aspergillaceae</taxon>
        <taxon>Penicillium</taxon>
    </lineage>
</organism>
<accession>A0A9W4IJX4</accession>
<proteinExistence type="predicted"/>
<feature type="transmembrane region" description="Helical" evidence="2">
    <location>
        <begin position="20"/>
        <end position="38"/>
    </location>
</feature>
<protein>
    <recommendedName>
        <fullName evidence="5">FAD-binding FR-type domain-containing protein</fullName>
    </recommendedName>
</protein>
<keyword evidence="1" id="KW-0813">Transport</keyword>
<evidence type="ECO:0000313" key="4">
    <source>
        <dbReference type="Proteomes" id="UP001152646"/>
    </source>
</evidence>
<feature type="transmembrane region" description="Helical" evidence="2">
    <location>
        <begin position="184"/>
        <end position="204"/>
    </location>
</feature>
<dbReference type="InterPro" id="IPR051410">
    <property type="entry name" value="Ferric/Cupric_Reductase"/>
</dbReference>
<evidence type="ECO:0000256" key="2">
    <source>
        <dbReference type="SAM" id="Phobius"/>
    </source>
</evidence>
<keyword evidence="2" id="KW-0472">Membrane</keyword>
<evidence type="ECO:0000256" key="1">
    <source>
        <dbReference type="ARBA" id="ARBA00022448"/>
    </source>
</evidence>
<dbReference type="EMBL" id="CAJVPA010000068">
    <property type="protein sequence ID" value="CAG8296607.1"/>
    <property type="molecule type" value="Genomic_DNA"/>
</dbReference>
<reference evidence="3" key="1">
    <citation type="submission" date="2021-07" db="EMBL/GenBank/DDBJ databases">
        <authorList>
            <person name="Branca A.L. A."/>
        </authorList>
    </citation>
    <scope>NUCLEOTIDE SEQUENCE</scope>
</reference>
<feature type="transmembrane region" description="Helical" evidence="2">
    <location>
        <begin position="238"/>
        <end position="262"/>
    </location>
</feature>
<dbReference type="OrthoDB" id="541052at2759"/>
<feature type="transmembrane region" description="Helical" evidence="2">
    <location>
        <begin position="116"/>
        <end position="141"/>
    </location>
</feature>
<comment type="caution">
    <text evidence="3">The sequence shown here is derived from an EMBL/GenBank/DDBJ whole genome shotgun (WGS) entry which is preliminary data.</text>
</comment>
<dbReference type="AlphaFoldDB" id="A0A9W4IJX4"/>
<dbReference type="GO" id="GO:0005886">
    <property type="term" value="C:plasma membrane"/>
    <property type="evidence" value="ECO:0007669"/>
    <property type="project" value="TreeGrafter"/>
</dbReference>
<keyword evidence="2" id="KW-0812">Transmembrane</keyword>
<sequence>MPPIGSDLHRWIAETSLPDLYAICAALILAAWLIYWIGRDVWRWAWRRRHVVFFHPFQSRIRHSWRRFAHVHLPKGMAWLDIPKYRQALVLAVMLAANVFGLRFRTQSWTEAQKRAGSLAVINLIPLCSGVSFGLPADLLHVDRQTLAWFHRWVGRICVLHSILHGSLLVSIARKTTLASPRYVVPIAAGCALILVIPVTCAAVRRRHMQFAMKCHYLLAMTSIGALFYHLVERQSSYRWYLIGAVGLWLFISAVVCLMAVWDQKPWRPSRNEVIMNSVSNFLWLDITMPLNRTIHPGQYVQLWMPRTSFRAFFQLPVFYIAFWEDGPTQRTVRMVAEPRLGLLRKLYHDALHSPSKQPVTVLGPYGHPLNFHRFGTILFVVEDIGFFRALSYIDKLVQASGKREVMVRKLEVIWKRRVGSDGGFLFLTYLRAREPLLLTEYSQGIHHGWMNGCRNF</sequence>
<dbReference type="GO" id="GO:0006879">
    <property type="term" value="P:intracellular iron ion homeostasis"/>
    <property type="evidence" value="ECO:0007669"/>
    <property type="project" value="TreeGrafter"/>
</dbReference>
<keyword evidence="2" id="KW-1133">Transmembrane helix</keyword>
<dbReference type="GO" id="GO:0015677">
    <property type="term" value="P:copper ion import"/>
    <property type="evidence" value="ECO:0007669"/>
    <property type="project" value="TreeGrafter"/>
</dbReference>
<dbReference type="GO" id="GO:0000293">
    <property type="term" value="F:ferric-chelate reductase activity"/>
    <property type="evidence" value="ECO:0007669"/>
    <property type="project" value="TreeGrafter"/>
</dbReference>
<gene>
    <name evidence="3" type="ORF">PSALAMII_LOCUS1807</name>
</gene>
<dbReference type="GO" id="GO:0006826">
    <property type="term" value="P:iron ion transport"/>
    <property type="evidence" value="ECO:0007669"/>
    <property type="project" value="TreeGrafter"/>
</dbReference>
<feature type="transmembrane region" description="Helical" evidence="2">
    <location>
        <begin position="153"/>
        <end position="172"/>
    </location>
</feature>
<feature type="transmembrane region" description="Helical" evidence="2">
    <location>
        <begin position="85"/>
        <end position="104"/>
    </location>
</feature>
<dbReference type="PANTHER" id="PTHR32361">
    <property type="entry name" value="FERRIC/CUPRIC REDUCTASE TRANSMEMBRANE COMPONENT"/>
    <property type="match status" value="1"/>
</dbReference>